<keyword evidence="1" id="KW-1133">Transmembrane helix</keyword>
<dbReference type="Pfam" id="PF00561">
    <property type="entry name" value="Abhydrolase_1"/>
    <property type="match status" value="1"/>
</dbReference>
<dbReference type="Proteomes" id="UP001620408">
    <property type="component" value="Unassembled WGS sequence"/>
</dbReference>
<dbReference type="SUPFAM" id="SSF53474">
    <property type="entry name" value="alpha/beta-Hydrolases"/>
    <property type="match status" value="1"/>
</dbReference>
<dbReference type="Gene3D" id="3.40.50.1820">
    <property type="entry name" value="alpha/beta hydrolase"/>
    <property type="match status" value="1"/>
</dbReference>
<sequence>MATPTAPNARPLWQRLLIRRLKFLAIVAAVIGGALGGSYLFAPQWLLHAEIARQAMSAHVEKHSVTVGDTTWSYYEGGQGPTLLLLHGFAADKNVWLEQAKLLTPQFHVIAPDLPGWGDSTRVEGASYNIDAQVARLQGFIAALRLQRVVLIGHSMGGAIAGVYAAEHPEHVAELVLIDSFGLKANENDFARSALAGKNPFTFDDRAGFARATALAFEKVPPIPGRFIDVLVKKNQKDRAFINGTFNELRDPSQYLSLQNRLDKLDMPVMGMWCHDDKIIDVSALDSLRNGLAHASAISSTVLNGCNHMPIVEKPEETARILMSFALSH</sequence>
<keyword evidence="1" id="KW-0472">Membrane</keyword>
<dbReference type="InterPro" id="IPR050266">
    <property type="entry name" value="AB_hydrolase_sf"/>
</dbReference>
<evidence type="ECO:0000259" key="2">
    <source>
        <dbReference type="Pfam" id="PF00561"/>
    </source>
</evidence>
<keyword evidence="1" id="KW-0812">Transmembrane</keyword>
<name>A0ABW8K0F0_9GAMM</name>
<dbReference type="PANTHER" id="PTHR43798:SF5">
    <property type="entry name" value="MONOACYLGLYCEROL LIPASE ABHD6"/>
    <property type="match status" value="1"/>
</dbReference>
<feature type="domain" description="AB hydrolase-1" evidence="2">
    <location>
        <begin position="81"/>
        <end position="195"/>
    </location>
</feature>
<dbReference type="EMBL" id="JADIKD010000006">
    <property type="protein sequence ID" value="MFK2916286.1"/>
    <property type="molecule type" value="Genomic_DNA"/>
</dbReference>
<dbReference type="PANTHER" id="PTHR43798">
    <property type="entry name" value="MONOACYLGLYCEROL LIPASE"/>
    <property type="match status" value="1"/>
</dbReference>
<reference evidence="3 4" key="1">
    <citation type="submission" date="2020-10" db="EMBL/GenBank/DDBJ databases">
        <title>Phylogeny of dyella-like bacteria.</title>
        <authorList>
            <person name="Fu J."/>
        </authorList>
    </citation>
    <scope>NUCLEOTIDE SEQUENCE [LARGE SCALE GENOMIC DNA]</scope>
    <source>
        <strain evidence="3 4">BB4</strain>
    </source>
</reference>
<evidence type="ECO:0000313" key="3">
    <source>
        <dbReference type="EMBL" id="MFK2916286.1"/>
    </source>
</evidence>
<feature type="transmembrane region" description="Helical" evidence="1">
    <location>
        <begin position="21"/>
        <end position="42"/>
    </location>
</feature>
<dbReference type="InterPro" id="IPR000073">
    <property type="entry name" value="AB_hydrolase_1"/>
</dbReference>
<evidence type="ECO:0000313" key="4">
    <source>
        <dbReference type="Proteomes" id="UP001620408"/>
    </source>
</evidence>
<dbReference type="GO" id="GO:0016787">
    <property type="term" value="F:hydrolase activity"/>
    <property type="evidence" value="ECO:0007669"/>
    <property type="project" value="UniProtKB-KW"/>
</dbReference>
<evidence type="ECO:0000256" key="1">
    <source>
        <dbReference type="SAM" id="Phobius"/>
    </source>
</evidence>
<protein>
    <submittedName>
        <fullName evidence="3">Alpha/beta fold hydrolase</fullName>
    </submittedName>
</protein>
<proteinExistence type="predicted"/>
<comment type="caution">
    <text evidence="3">The sequence shown here is derived from an EMBL/GenBank/DDBJ whole genome shotgun (WGS) entry which is preliminary data.</text>
</comment>
<accession>A0ABW8K0F0</accession>
<dbReference type="RefSeq" id="WP_379984937.1">
    <property type="nucleotide sequence ID" value="NZ_JADIKD010000006.1"/>
</dbReference>
<organism evidence="3 4">
    <name type="scientific">Dyella koreensis</name>
    <dbReference type="NCBI Taxonomy" id="311235"/>
    <lineage>
        <taxon>Bacteria</taxon>
        <taxon>Pseudomonadati</taxon>
        <taxon>Pseudomonadota</taxon>
        <taxon>Gammaproteobacteria</taxon>
        <taxon>Lysobacterales</taxon>
        <taxon>Rhodanobacteraceae</taxon>
        <taxon>Dyella</taxon>
    </lineage>
</organism>
<dbReference type="PRINTS" id="PR00111">
    <property type="entry name" value="ABHYDROLASE"/>
</dbReference>
<dbReference type="InterPro" id="IPR029058">
    <property type="entry name" value="AB_hydrolase_fold"/>
</dbReference>
<keyword evidence="3" id="KW-0378">Hydrolase</keyword>
<gene>
    <name evidence="3" type="ORF">ISS97_03340</name>
</gene>
<keyword evidence="4" id="KW-1185">Reference proteome</keyword>